<dbReference type="Gene3D" id="3.40.50.150">
    <property type="entry name" value="Vaccinia Virus protein VP39"/>
    <property type="match status" value="1"/>
</dbReference>
<evidence type="ECO:0000256" key="2">
    <source>
        <dbReference type="ARBA" id="ARBA00022679"/>
    </source>
</evidence>
<dbReference type="EC" id="2.1.1.297" evidence="5"/>
<keyword evidence="3 5" id="KW-0949">S-adenosyl-L-methionine</keyword>
<dbReference type="GO" id="GO:0032259">
    <property type="term" value="P:methylation"/>
    <property type="evidence" value="ECO:0007669"/>
    <property type="project" value="UniProtKB-KW"/>
</dbReference>
<dbReference type="HAMAP" id="MF_02126">
    <property type="entry name" value="RF_methyltr_PrmC"/>
    <property type="match status" value="1"/>
</dbReference>
<feature type="binding site" evidence="5">
    <location>
        <position position="154"/>
    </location>
    <ligand>
        <name>S-adenosyl-L-methionine</name>
        <dbReference type="ChEBI" id="CHEBI:59789"/>
    </ligand>
</feature>
<dbReference type="RefSeq" id="WP_252620139.1">
    <property type="nucleotide sequence ID" value="NZ_CP099490.1"/>
</dbReference>
<dbReference type="InterPro" id="IPR019874">
    <property type="entry name" value="RF_methyltr_PrmC"/>
</dbReference>
<dbReference type="NCBIfam" id="TIGR03534">
    <property type="entry name" value="RF_mod_PrmC"/>
    <property type="match status" value="1"/>
</dbReference>
<evidence type="ECO:0000259" key="6">
    <source>
        <dbReference type="Pfam" id="PF05175"/>
    </source>
</evidence>
<comment type="catalytic activity">
    <reaction evidence="4 5">
        <text>L-glutaminyl-[peptide chain release factor] + S-adenosyl-L-methionine = N(5)-methyl-L-glutaminyl-[peptide chain release factor] + S-adenosyl-L-homocysteine + H(+)</text>
        <dbReference type="Rhea" id="RHEA:42896"/>
        <dbReference type="Rhea" id="RHEA-COMP:10271"/>
        <dbReference type="Rhea" id="RHEA-COMP:10272"/>
        <dbReference type="ChEBI" id="CHEBI:15378"/>
        <dbReference type="ChEBI" id="CHEBI:30011"/>
        <dbReference type="ChEBI" id="CHEBI:57856"/>
        <dbReference type="ChEBI" id="CHEBI:59789"/>
        <dbReference type="ChEBI" id="CHEBI:61891"/>
        <dbReference type="EC" id="2.1.1.297"/>
    </reaction>
</comment>
<evidence type="ECO:0000256" key="5">
    <source>
        <dbReference type="HAMAP-Rule" id="MF_02126"/>
    </source>
</evidence>
<feature type="binding site" evidence="5">
    <location>
        <position position="198"/>
    </location>
    <ligand>
        <name>S-adenosyl-L-methionine</name>
        <dbReference type="ChEBI" id="CHEBI:59789"/>
    </ligand>
</feature>
<dbReference type="Pfam" id="PF05175">
    <property type="entry name" value="MTS"/>
    <property type="match status" value="1"/>
</dbReference>
<proteinExistence type="inferred from homology"/>
<organism evidence="8 9">
    <name type="scientific">Ornithinimicrobium cryptoxanthini</name>
    <dbReference type="NCBI Taxonomy" id="2934161"/>
    <lineage>
        <taxon>Bacteria</taxon>
        <taxon>Bacillati</taxon>
        <taxon>Actinomycetota</taxon>
        <taxon>Actinomycetes</taxon>
        <taxon>Micrococcales</taxon>
        <taxon>Ornithinimicrobiaceae</taxon>
        <taxon>Ornithinimicrobium</taxon>
    </lineage>
</organism>
<dbReference type="PROSITE" id="PS00092">
    <property type="entry name" value="N6_MTASE"/>
    <property type="match status" value="1"/>
</dbReference>
<dbReference type="Gene3D" id="1.10.8.10">
    <property type="entry name" value="DNA helicase RuvA subunit, C-terminal domain"/>
    <property type="match status" value="1"/>
</dbReference>
<dbReference type="GO" id="GO:0102559">
    <property type="term" value="F:peptide chain release factor N(5)-glutamine methyltransferase activity"/>
    <property type="evidence" value="ECO:0007669"/>
    <property type="project" value="UniProtKB-EC"/>
</dbReference>
<dbReference type="InterPro" id="IPR050320">
    <property type="entry name" value="N5-glutamine_MTase"/>
</dbReference>
<comment type="function">
    <text evidence="5">Methylates the class 1 translation termination release factors RF1/PrfA and RF2/PrfB on the glutamine residue of the universally conserved GGQ motif.</text>
</comment>
<comment type="similarity">
    <text evidence="5">Belongs to the protein N5-glutamine methyltransferase family. PrmC subfamily.</text>
</comment>
<dbReference type="EMBL" id="CP099490">
    <property type="protein sequence ID" value="USQ75707.1"/>
    <property type="molecule type" value="Genomic_DNA"/>
</dbReference>
<dbReference type="InterPro" id="IPR007848">
    <property type="entry name" value="Small_mtfrase_dom"/>
</dbReference>
<dbReference type="Proteomes" id="UP001056535">
    <property type="component" value="Chromosome"/>
</dbReference>
<feature type="domain" description="Methyltransferase small" evidence="6">
    <location>
        <begin position="111"/>
        <end position="201"/>
    </location>
</feature>
<dbReference type="PANTHER" id="PTHR18895:SF74">
    <property type="entry name" value="MTRF1L RELEASE FACTOR GLUTAMINE METHYLTRANSFERASE"/>
    <property type="match status" value="1"/>
</dbReference>
<dbReference type="Pfam" id="PF17827">
    <property type="entry name" value="PrmC_N"/>
    <property type="match status" value="1"/>
</dbReference>
<dbReference type="SUPFAM" id="SSF53335">
    <property type="entry name" value="S-adenosyl-L-methionine-dependent methyltransferases"/>
    <property type="match status" value="1"/>
</dbReference>
<evidence type="ECO:0000256" key="3">
    <source>
        <dbReference type="ARBA" id="ARBA00022691"/>
    </source>
</evidence>
<dbReference type="NCBIfam" id="TIGR00536">
    <property type="entry name" value="hemK_fam"/>
    <property type="match status" value="1"/>
</dbReference>
<keyword evidence="2 5" id="KW-0808">Transferase</keyword>
<accession>A0ABY4YGF1</accession>
<gene>
    <name evidence="5 8" type="primary">prmC</name>
    <name evidence="8" type="ORF">NF557_13975</name>
</gene>
<dbReference type="CDD" id="cd02440">
    <property type="entry name" value="AdoMet_MTases"/>
    <property type="match status" value="1"/>
</dbReference>
<protein>
    <recommendedName>
        <fullName evidence="5">Release factor glutamine methyltransferase</fullName>
        <shortName evidence="5">RF MTase</shortName>
        <ecNumber evidence="5">2.1.1.297</ecNumber>
    </recommendedName>
    <alternativeName>
        <fullName evidence="5">N5-glutamine methyltransferase PrmC</fullName>
    </alternativeName>
    <alternativeName>
        <fullName evidence="5">Protein-(glutamine-N5) MTase PrmC</fullName>
    </alternativeName>
    <alternativeName>
        <fullName evidence="5">Protein-glutamine N-methyltransferase PrmC</fullName>
    </alternativeName>
</protein>
<name>A0ABY4YGF1_9MICO</name>
<comment type="caution">
    <text evidence="5">Lacks conserved residue(s) required for the propagation of feature annotation.</text>
</comment>
<evidence type="ECO:0000313" key="9">
    <source>
        <dbReference type="Proteomes" id="UP001056535"/>
    </source>
</evidence>
<sequence>MNPSTGAGRAGDLVRAAARELQAAGVASPRRDAEALLGHVLDRDQAELSRALLMGESVGEGERAAYDRLVAERAARVPLQHLTGQAHFRHLTLRVGPGVFVPRPETEVLVDLALTDLRERGRDRPVVVDLCTGSGAIALALAHEWPAAQVHAVELSEDAHAWAAANVERSGLALDLRLGDATVAFDDLVGAVDVVVSNPPYIPPGSVPVDPEVRDHDPEIALYGGGDDGLSVPLAVAQRAADLLVAGGVLVMEHADVQGEALVRALTAARVWSHVADHLDLTGLPRVTRAVRAPRS</sequence>
<evidence type="ECO:0000313" key="8">
    <source>
        <dbReference type="EMBL" id="USQ75707.1"/>
    </source>
</evidence>
<feature type="binding site" evidence="5">
    <location>
        <begin position="198"/>
        <end position="201"/>
    </location>
    <ligand>
        <name>substrate</name>
    </ligand>
</feature>
<feature type="domain" description="Release factor glutamine methyltransferase N-terminal" evidence="7">
    <location>
        <begin position="12"/>
        <end position="84"/>
    </location>
</feature>
<dbReference type="InterPro" id="IPR002052">
    <property type="entry name" value="DNA_methylase_N6_adenine_CS"/>
</dbReference>
<evidence type="ECO:0000259" key="7">
    <source>
        <dbReference type="Pfam" id="PF17827"/>
    </source>
</evidence>
<dbReference type="InterPro" id="IPR040758">
    <property type="entry name" value="PrmC_N"/>
</dbReference>
<evidence type="ECO:0000256" key="1">
    <source>
        <dbReference type="ARBA" id="ARBA00022603"/>
    </source>
</evidence>
<keyword evidence="9" id="KW-1185">Reference proteome</keyword>
<reference evidence="8" key="1">
    <citation type="submission" date="2022-06" db="EMBL/GenBank/DDBJ databases">
        <title>Ornithinimicrobium JY.X270.</title>
        <authorList>
            <person name="Huang Y."/>
        </authorList>
    </citation>
    <scope>NUCLEOTIDE SEQUENCE</scope>
    <source>
        <strain evidence="8">JY.X270</strain>
    </source>
</reference>
<keyword evidence="1 5" id="KW-0489">Methyltransferase</keyword>
<dbReference type="InterPro" id="IPR029063">
    <property type="entry name" value="SAM-dependent_MTases_sf"/>
</dbReference>
<dbReference type="PANTHER" id="PTHR18895">
    <property type="entry name" value="HEMK METHYLTRANSFERASE"/>
    <property type="match status" value="1"/>
</dbReference>
<evidence type="ECO:0000256" key="4">
    <source>
        <dbReference type="ARBA" id="ARBA00048391"/>
    </source>
</evidence>
<dbReference type="InterPro" id="IPR004556">
    <property type="entry name" value="HemK-like"/>
</dbReference>